<evidence type="ECO:0000256" key="14">
    <source>
        <dbReference type="ARBA" id="ARBA00023236"/>
    </source>
</evidence>
<dbReference type="GO" id="GO:0009380">
    <property type="term" value="C:excinuclease repair complex"/>
    <property type="evidence" value="ECO:0007669"/>
    <property type="project" value="InterPro"/>
</dbReference>
<dbReference type="SUPFAM" id="SSF52540">
    <property type="entry name" value="P-loop containing nucleoside triphosphate hydrolases"/>
    <property type="match status" value="2"/>
</dbReference>
<dbReference type="PANTHER" id="PTHR43152:SF3">
    <property type="entry name" value="UVRABC SYSTEM PROTEIN A"/>
    <property type="match status" value="1"/>
</dbReference>
<dbReference type="PROSITE" id="PS00211">
    <property type="entry name" value="ABC_TRANSPORTER_1"/>
    <property type="match status" value="1"/>
</dbReference>
<dbReference type="GO" id="GO:0003677">
    <property type="term" value="F:DNA binding"/>
    <property type="evidence" value="ECO:0007669"/>
    <property type="project" value="UniProtKB-KW"/>
</dbReference>
<dbReference type="Gene3D" id="3.30.1490.20">
    <property type="entry name" value="ATP-grasp fold, A domain"/>
    <property type="match status" value="1"/>
</dbReference>
<dbReference type="GO" id="GO:0004518">
    <property type="term" value="F:nuclease activity"/>
    <property type="evidence" value="ECO:0007669"/>
    <property type="project" value="UniProtKB-KW"/>
</dbReference>
<dbReference type="GO" id="GO:0005524">
    <property type="term" value="F:ATP binding"/>
    <property type="evidence" value="ECO:0007669"/>
    <property type="project" value="UniProtKB-KW"/>
</dbReference>
<keyword evidence="9" id="KW-0862">Zinc</keyword>
<evidence type="ECO:0000256" key="11">
    <source>
        <dbReference type="ARBA" id="ARBA00022881"/>
    </source>
</evidence>
<dbReference type="AlphaFoldDB" id="A0A1F7IKN4"/>
<dbReference type="NCBIfam" id="TIGR00630">
    <property type="entry name" value="uvra"/>
    <property type="match status" value="1"/>
</dbReference>
<evidence type="ECO:0000256" key="3">
    <source>
        <dbReference type="ARBA" id="ARBA00022723"/>
    </source>
</evidence>
<keyword evidence="10" id="KW-0067">ATP-binding</keyword>
<keyword evidence="11" id="KW-0267">Excision nuclease</keyword>
<evidence type="ECO:0000256" key="17">
    <source>
        <dbReference type="ARBA" id="ARBA00042156"/>
    </source>
</evidence>
<evidence type="ECO:0000256" key="8">
    <source>
        <dbReference type="ARBA" id="ARBA00022771"/>
    </source>
</evidence>
<dbReference type="GO" id="GO:0008270">
    <property type="term" value="F:zinc ion binding"/>
    <property type="evidence" value="ECO:0007669"/>
    <property type="project" value="UniProtKB-KW"/>
</dbReference>
<sequence length="958" mass="107456">MMDFIKIRGARQHNLQNINLDIPKNKFIVITGVSGSGKSSLAFDTIYAEGQRRYVESLSTYARQFLGVMDKPDVDLIEGLSPSISIDQKTVSHNPRSTVGTITEIYDYLRLLFARIGHPHCPNCGREISKQSVDEIVTKVFKEIAKAVSSDKIKPHSYFIYSPVVRSQKGQFKDLFANLLSKGFTKAQVDNQEIEISSDLSLAKTNKHTINVLIQHLSIGYKDFKDPIYQSNLRSSLNQTIEQATNLSDGLVIFNQHLYSEKFACPNCNLSLPEIEPRMFSFNSPLGACEKCKGIGTLYRVDPELILSKTLSINEGGVIPFSKFFLAETWYIRLVKQVAHEENIDLDIPINKLAKEKLDILLYGTDKVYRVVGTNRFGKQTAIYEKFTGVTAELERRYFESEGDYTVAEIQKYLREEICPSCQGDKLKPEVLSITIDKKNIAEISKMSVDALMDYYLTYALSLDNPYEKEVAASIFKEILSRLRFLNNVGLSYLSIGRPAKTLAGGELQRIRLASQIGTGLTGVLYVLDEPSIGLHPKDVSALIQTLYKLKQLGNTILVVEHDKETIEAAEHIIELGPYAGKHGGKLIFSGPLTSLTKQKSTLSLTAQFLSGKRKIQTKINGLNKNKGQLVLSGASEYNLKKITARFPLGNMVAITGVSGSGKSTLIVKTLYSALKYYLEGYYQEKIGKYKHLEGYHYLDRIYLVDQSPIGRTPRSNPATYVGFFDEVREIFAQTTDAKIKGYKKGRFSFNLKGGRCEKCQGAGVVKIEMQFLPDVYVKCDICSGKRYNQETLEVKFKGKNIFEILKMTVEEASDFFSNHPHIQQKLIFLKNVGLDYVELGQPAPTFSGGEAQRIKLAHELSKKTTGNTLYILDEPTTGLHFYDIEKLLNTLRQLVNLGNTVIIIEHNLDVIKNCQYIIDLGPEGGDKGGNIVYQGEINGILKEKKSFTGQYLSKISR</sequence>
<dbReference type="GO" id="GO:0006289">
    <property type="term" value="P:nucleotide-excision repair"/>
    <property type="evidence" value="ECO:0007669"/>
    <property type="project" value="InterPro"/>
</dbReference>
<dbReference type="GO" id="GO:0009432">
    <property type="term" value="P:SOS response"/>
    <property type="evidence" value="ECO:0007669"/>
    <property type="project" value="UniProtKB-KW"/>
</dbReference>
<keyword evidence="8" id="KW-0863">Zinc-finger</keyword>
<evidence type="ECO:0000256" key="16">
    <source>
        <dbReference type="ARBA" id="ARBA00039316"/>
    </source>
</evidence>
<dbReference type="Proteomes" id="UP000178040">
    <property type="component" value="Unassembled WGS sequence"/>
</dbReference>
<protein>
    <recommendedName>
        <fullName evidence="16">UvrABC system protein A</fullName>
    </recommendedName>
    <alternativeName>
        <fullName evidence="17">Excinuclease ABC subunit A</fullName>
    </alternativeName>
</protein>
<comment type="similarity">
    <text evidence="15">Belongs to the ABC transporter superfamily. UvrA family.</text>
</comment>
<dbReference type="InterPro" id="IPR041102">
    <property type="entry name" value="UvrA_inter"/>
</dbReference>
<dbReference type="FunFam" id="1.20.1580.10:FF:000001">
    <property type="entry name" value="UvrABC system protein A"/>
    <property type="match status" value="1"/>
</dbReference>
<evidence type="ECO:0000313" key="20">
    <source>
        <dbReference type="Proteomes" id="UP000178040"/>
    </source>
</evidence>
<dbReference type="FunFam" id="3.40.50.300:FF:000028">
    <property type="entry name" value="UvrABC system protein A"/>
    <property type="match status" value="1"/>
</dbReference>
<keyword evidence="12" id="KW-0238">DNA-binding</keyword>
<evidence type="ECO:0000256" key="6">
    <source>
        <dbReference type="ARBA" id="ARBA00022763"/>
    </source>
</evidence>
<dbReference type="Gene3D" id="3.40.50.300">
    <property type="entry name" value="P-loop containing nucleotide triphosphate hydrolases"/>
    <property type="match status" value="2"/>
</dbReference>
<evidence type="ECO:0000256" key="10">
    <source>
        <dbReference type="ARBA" id="ARBA00022840"/>
    </source>
</evidence>
<dbReference type="GO" id="GO:0005737">
    <property type="term" value="C:cytoplasm"/>
    <property type="evidence" value="ECO:0007669"/>
    <property type="project" value="UniProtKB-SubCell"/>
</dbReference>
<evidence type="ECO:0000256" key="15">
    <source>
        <dbReference type="ARBA" id="ARBA00038000"/>
    </source>
</evidence>
<dbReference type="CDD" id="cd03271">
    <property type="entry name" value="ABC_UvrA_II"/>
    <property type="match status" value="1"/>
</dbReference>
<evidence type="ECO:0000256" key="5">
    <source>
        <dbReference type="ARBA" id="ARBA00022741"/>
    </source>
</evidence>
<dbReference type="InterPro" id="IPR013815">
    <property type="entry name" value="ATP_grasp_subdomain_1"/>
</dbReference>
<dbReference type="GO" id="GO:0016887">
    <property type="term" value="F:ATP hydrolysis activity"/>
    <property type="evidence" value="ECO:0007669"/>
    <property type="project" value="InterPro"/>
</dbReference>
<reference evidence="19 20" key="1">
    <citation type="journal article" date="2016" name="Nat. Commun.">
        <title>Thousands of microbial genomes shed light on interconnected biogeochemical processes in an aquifer system.</title>
        <authorList>
            <person name="Anantharaman K."/>
            <person name="Brown C.T."/>
            <person name="Hug L.A."/>
            <person name="Sharon I."/>
            <person name="Castelle C.J."/>
            <person name="Probst A.J."/>
            <person name="Thomas B.C."/>
            <person name="Singh A."/>
            <person name="Wilkins M.J."/>
            <person name="Karaoz U."/>
            <person name="Brodie E.L."/>
            <person name="Williams K.H."/>
            <person name="Hubbard S.S."/>
            <person name="Banfield J.F."/>
        </authorList>
    </citation>
    <scope>NUCLEOTIDE SEQUENCE [LARGE SCALE GENOMIC DNA]</scope>
</reference>
<feature type="domain" description="ABC transporter" evidence="18">
    <location>
        <begin position="618"/>
        <end position="954"/>
    </location>
</feature>
<dbReference type="NCBIfam" id="NF001503">
    <property type="entry name" value="PRK00349.1"/>
    <property type="match status" value="1"/>
</dbReference>
<dbReference type="InterPro" id="IPR041552">
    <property type="entry name" value="UvrA_DNA-bd"/>
</dbReference>
<evidence type="ECO:0000256" key="13">
    <source>
        <dbReference type="ARBA" id="ARBA00023204"/>
    </source>
</evidence>
<name>A0A1F7IKN4_9BACT</name>
<evidence type="ECO:0000256" key="9">
    <source>
        <dbReference type="ARBA" id="ARBA00022833"/>
    </source>
</evidence>
<keyword evidence="3" id="KW-0479">Metal-binding</keyword>
<keyword evidence="5" id="KW-0547">Nucleotide-binding</keyword>
<feature type="domain" description="ABC transporter" evidence="18">
    <location>
        <begin position="339"/>
        <end position="609"/>
    </location>
</feature>
<dbReference type="CDD" id="cd03270">
    <property type="entry name" value="ABC_UvrA_I"/>
    <property type="match status" value="1"/>
</dbReference>
<dbReference type="FunFam" id="1.20.1580.10:FF:000002">
    <property type="entry name" value="UvrABC system protein A"/>
    <property type="match status" value="1"/>
</dbReference>
<dbReference type="EMBL" id="MGAI01000035">
    <property type="protein sequence ID" value="OGK43919.1"/>
    <property type="molecule type" value="Genomic_DNA"/>
</dbReference>
<keyword evidence="13" id="KW-0234">DNA repair</keyword>
<dbReference type="InterPro" id="IPR017871">
    <property type="entry name" value="ABC_transporter-like_CS"/>
</dbReference>
<proteinExistence type="inferred from homology"/>
<dbReference type="PROSITE" id="PS50893">
    <property type="entry name" value="ABC_TRANSPORTER_2"/>
    <property type="match status" value="2"/>
</dbReference>
<keyword evidence="7" id="KW-0228">DNA excision</keyword>
<evidence type="ECO:0000256" key="4">
    <source>
        <dbReference type="ARBA" id="ARBA00022737"/>
    </source>
</evidence>
<evidence type="ECO:0000259" key="18">
    <source>
        <dbReference type="PROSITE" id="PS50893"/>
    </source>
</evidence>
<evidence type="ECO:0000256" key="1">
    <source>
        <dbReference type="ARBA" id="ARBA00004496"/>
    </source>
</evidence>
<dbReference type="InterPro" id="IPR003439">
    <property type="entry name" value="ABC_transporter-like_ATP-bd"/>
</dbReference>
<evidence type="ECO:0000256" key="12">
    <source>
        <dbReference type="ARBA" id="ARBA00023125"/>
    </source>
</evidence>
<dbReference type="InterPro" id="IPR004602">
    <property type="entry name" value="UvrA"/>
</dbReference>
<keyword evidence="2" id="KW-0963">Cytoplasm</keyword>
<evidence type="ECO:0000313" key="19">
    <source>
        <dbReference type="EMBL" id="OGK43919.1"/>
    </source>
</evidence>
<dbReference type="Gene3D" id="1.10.8.280">
    <property type="entry name" value="ABC transporter ATPase domain-like"/>
    <property type="match status" value="1"/>
</dbReference>
<keyword evidence="14" id="KW-0742">SOS response</keyword>
<evidence type="ECO:0000256" key="2">
    <source>
        <dbReference type="ARBA" id="ARBA00022490"/>
    </source>
</evidence>
<dbReference type="InterPro" id="IPR027417">
    <property type="entry name" value="P-loop_NTPase"/>
</dbReference>
<dbReference type="Gene3D" id="1.20.1580.10">
    <property type="entry name" value="ABC transporter ATPase like domain"/>
    <property type="match status" value="2"/>
</dbReference>
<dbReference type="Pfam" id="PF17760">
    <property type="entry name" value="UvrA_inter"/>
    <property type="match status" value="1"/>
</dbReference>
<dbReference type="Pfam" id="PF17755">
    <property type="entry name" value="UvrA_DNA-bind"/>
    <property type="match status" value="1"/>
</dbReference>
<accession>A0A1F7IKN4</accession>
<gene>
    <name evidence="19" type="ORF">A3B40_03865</name>
</gene>
<dbReference type="PANTHER" id="PTHR43152">
    <property type="entry name" value="UVRABC SYSTEM PROTEIN A"/>
    <property type="match status" value="1"/>
</dbReference>
<comment type="subcellular location">
    <subcellularLocation>
        <location evidence="1">Cytoplasm</location>
    </subcellularLocation>
</comment>
<comment type="caution">
    <text evidence="19">The sequence shown here is derived from an EMBL/GenBank/DDBJ whole genome shotgun (WGS) entry which is preliminary data.</text>
</comment>
<keyword evidence="4" id="KW-0677">Repeat</keyword>
<organism evidence="19 20">
    <name type="scientific">Candidatus Roizmanbacteria bacterium RIFCSPLOWO2_01_FULL_37_16</name>
    <dbReference type="NCBI Taxonomy" id="1802058"/>
    <lineage>
        <taxon>Bacteria</taxon>
        <taxon>Candidatus Roizmaniibacteriota</taxon>
    </lineage>
</organism>
<evidence type="ECO:0000256" key="7">
    <source>
        <dbReference type="ARBA" id="ARBA00022769"/>
    </source>
</evidence>
<keyword evidence="6" id="KW-0227">DNA damage</keyword>